<keyword evidence="4" id="KW-1185">Reference proteome</keyword>
<proteinExistence type="predicted"/>
<dbReference type="Gene3D" id="2.60.120.200">
    <property type="match status" value="1"/>
</dbReference>
<evidence type="ECO:0000256" key="1">
    <source>
        <dbReference type="SAM" id="SignalP"/>
    </source>
</evidence>
<organism evidence="3 4">
    <name type="scientific">Ridgeia piscesae</name>
    <name type="common">Tubeworm</name>
    <dbReference type="NCBI Taxonomy" id="27915"/>
    <lineage>
        <taxon>Eukaryota</taxon>
        <taxon>Metazoa</taxon>
        <taxon>Spiralia</taxon>
        <taxon>Lophotrochozoa</taxon>
        <taxon>Annelida</taxon>
        <taxon>Polychaeta</taxon>
        <taxon>Sedentaria</taxon>
        <taxon>Canalipalpata</taxon>
        <taxon>Sabellida</taxon>
        <taxon>Siboglinidae</taxon>
        <taxon>Ridgeia</taxon>
    </lineage>
</organism>
<sequence>MQVDVTRVFVLAAVIVTSRAQLTDIAGSTSVSVSPTDATCGRTSADSYCRVDVAADAGCVVHTCRTVCEGQGEQPTYTDLLRGVSGFNHDDSVTNTTKDFGDGDVTVAVFNKMTRMAYLRRSINMTSPNEFTLTFRIRPDDMAGESSVVDVHGAHYGHRVFNVRLDSDLRLTIVSDLLNVTRETWKIPRHAWTHVAVQFHRNSVKVFLNGSDESPAATALQLNDAADMSHLNLKVGQTFAGDLTETHVVEDVSCTWRTLKGSPPDDAFFCRGKIDGWYSQPPYGYTRCADGRQVIVRYCQSKQYGAPGGNHFTVQCMFCSSSCTCEPECTADDVKEQDHKERCDALGFVCRDGERKEHPKYCDEYYFCVRGKYILKKCIYPDRWSVEHGQCERFHFVSCGKRIPKNHPCDREDTAGSIHGPPDCILYKHRANCTGRKDGFYYKADGYCYVYGCLNETLATLKGNNLHMFEDSLHRSTYGFCTTGGINPTTGVCDSQGMCPQGTTGYLAESPYFWCTEGETSQYRYDCHKYWLCRSKLWTVQTCPGRLMWSVDKKQCVSDANTMWESLGPRN</sequence>
<evidence type="ECO:0000313" key="4">
    <source>
        <dbReference type="Proteomes" id="UP001209878"/>
    </source>
</evidence>
<dbReference type="GO" id="GO:0005576">
    <property type="term" value="C:extracellular region"/>
    <property type="evidence" value="ECO:0007669"/>
    <property type="project" value="InterPro"/>
</dbReference>
<reference evidence="3" key="1">
    <citation type="journal article" date="2023" name="Mol. Biol. Evol.">
        <title>Third-Generation Sequencing Reveals the Adaptive Role of the Epigenome in Three Deep-Sea Polychaetes.</title>
        <authorList>
            <person name="Perez M."/>
            <person name="Aroh O."/>
            <person name="Sun Y."/>
            <person name="Lan Y."/>
            <person name="Juniper S.K."/>
            <person name="Young C.R."/>
            <person name="Angers B."/>
            <person name="Qian P.Y."/>
        </authorList>
    </citation>
    <scope>NUCLEOTIDE SEQUENCE</scope>
    <source>
        <strain evidence="3">R07B-5</strain>
    </source>
</reference>
<gene>
    <name evidence="3" type="ORF">NP493_928g01038</name>
</gene>
<dbReference type="Pfam" id="PF13385">
    <property type="entry name" value="Laminin_G_3"/>
    <property type="match status" value="1"/>
</dbReference>
<comment type="caution">
    <text evidence="3">The sequence shown here is derived from an EMBL/GenBank/DDBJ whole genome shotgun (WGS) entry which is preliminary data.</text>
</comment>
<keyword evidence="1" id="KW-0732">Signal</keyword>
<dbReference type="InterPro" id="IPR013320">
    <property type="entry name" value="ConA-like_dom_sf"/>
</dbReference>
<dbReference type="SUPFAM" id="SSF49899">
    <property type="entry name" value="Concanavalin A-like lectins/glucanases"/>
    <property type="match status" value="1"/>
</dbReference>
<dbReference type="EMBL" id="JAODUO010000927">
    <property type="protein sequence ID" value="KAK2172802.1"/>
    <property type="molecule type" value="Genomic_DNA"/>
</dbReference>
<dbReference type="SUPFAM" id="SSF57625">
    <property type="entry name" value="Invertebrate chitin-binding proteins"/>
    <property type="match status" value="2"/>
</dbReference>
<dbReference type="AlphaFoldDB" id="A0AAD9KKF8"/>
<dbReference type="Pfam" id="PF01607">
    <property type="entry name" value="CBM_14"/>
    <property type="match status" value="1"/>
</dbReference>
<evidence type="ECO:0000313" key="3">
    <source>
        <dbReference type="EMBL" id="KAK2172802.1"/>
    </source>
</evidence>
<name>A0AAD9KKF8_RIDPI</name>
<dbReference type="SMART" id="SM00494">
    <property type="entry name" value="ChtBD2"/>
    <property type="match status" value="2"/>
</dbReference>
<dbReference type="InterPro" id="IPR002557">
    <property type="entry name" value="Chitin-bd_dom"/>
</dbReference>
<feature type="chain" id="PRO_5042288925" description="Chitin-binding type-2 domain-containing protein" evidence="1">
    <location>
        <begin position="21"/>
        <end position="571"/>
    </location>
</feature>
<feature type="signal peptide" evidence="1">
    <location>
        <begin position="1"/>
        <end position="20"/>
    </location>
</feature>
<evidence type="ECO:0000259" key="2">
    <source>
        <dbReference type="PROSITE" id="PS50940"/>
    </source>
</evidence>
<dbReference type="InterPro" id="IPR036508">
    <property type="entry name" value="Chitin-bd_dom_sf"/>
</dbReference>
<dbReference type="GO" id="GO:0008061">
    <property type="term" value="F:chitin binding"/>
    <property type="evidence" value="ECO:0007669"/>
    <property type="project" value="InterPro"/>
</dbReference>
<dbReference type="Gene3D" id="2.170.140.10">
    <property type="entry name" value="Chitin binding domain"/>
    <property type="match status" value="1"/>
</dbReference>
<protein>
    <recommendedName>
        <fullName evidence="2">Chitin-binding type-2 domain-containing protein</fullName>
    </recommendedName>
</protein>
<dbReference type="Proteomes" id="UP001209878">
    <property type="component" value="Unassembled WGS sequence"/>
</dbReference>
<feature type="domain" description="Chitin-binding type-2" evidence="2">
    <location>
        <begin position="347"/>
        <end position="401"/>
    </location>
</feature>
<dbReference type="PROSITE" id="PS50940">
    <property type="entry name" value="CHIT_BIND_II"/>
    <property type="match status" value="1"/>
</dbReference>
<accession>A0AAD9KKF8</accession>